<keyword evidence="2" id="KW-0732">Signal</keyword>
<feature type="signal peptide" evidence="2">
    <location>
        <begin position="1"/>
        <end position="22"/>
    </location>
</feature>
<feature type="region of interest" description="Disordered" evidence="1">
    <location>
        <begin position="100"/>
        <end position="122"/>
    </location>
</feature>
<accession>A0A2M4D9D7</accession>
<protein>
    <submittedName>
        <fullName evidence="3">Putative secreted protein</fullName>
    </submittedName>
</protein>
<feature type="chain" id="PRO_5014831183" evidence="2">
    <location>
        <begin position="23"/>
        <end position="122"/>
    </location>
</feature>
<evidence type="ECO:0000256" key="1">
    <source>
        <dbReference type="SAM" id="MobiDB-lite"/>
    </source>
</evidence>
<evidence type="ECO:0000313" key="3">
    <source>
        <dbReference type="EMBL" id="MBW74190.1"/>
    </source>
</evidence>
<organism evidence="3">
    <name type="scientific">Anopheles darlingi</name>
    <name type="common">Mosquito</name>
    <dbReference type="NCBI Taxonomy" id="43151"/>
    <lineage>
        <taxon>Eukaryota</taxon>
        <taxon>Metazoa</taxon>
        <taxon>Ecdysozoa</taxon>
        <taxon>Arthropoda</taxon>
        <taxon>Hexapoda</taxon>
        <taxon>Insecta</taxon>
        <taxon>Pterygota</taxon>
        <taxon>Neoptera</taxon>
        <taxon>Endopterygota</taxon>
        <taxon>Diptera</taxon>
        <taxon>Nematocera</taxon>
        <taxon>Culicoidea</taxon>
        <taxon>Culicidae</taxon>
        <taxon>Anophelinae</taxon>
        <taxon>Anopheles</taxon>
    </lineage>
</organism>
<proteinExistence type="predicted"/>
<name>A0A2M4D9D7_ANODA</name>
<dbReference type="EMBL" id="GGFL01010012">
    <property type="protein sequence ID" value="MBW74190.1"/>
    <property type="molecule type" value="Transcribed_RNA"/>
</dbReference>
<sequence length="122" mass="13289">MISNFFIFCFLSVLSSNKHVHGGKSWDCNGISIKQGIAFSSLCEAIDYNADALPDGHFYGTAGDTFSPFERKARSPDDKPSEDVTAKHVCMCAEGGSLDLTARTPPTPDEDVMFPYLSGETR</sequence>
<dbReference type="AlphaFoldDB" id="A0A2M4D9D7"/>
<reference evidence="3" key="1">
    <citation type="submission" date="2018-01" db="EMBL/GenBank/DDBJ databases">
        <title>An insight into the sialome of Amazonian anophelines.</title>
        <authorList>
            <person name="Ribeiro J.M."/>
            <person name="Scarpassa V."/>
            <person name="Calvo E."/>
        </authorList>
    </citation>
    <scope>NUCLEOTIDE SEQUENCE</scope>
</reference>
<evidence type="ECO:0000256" key="2">
    <source>
        <dbReference type="SAM" id="SignalP"/>
    </source>
</evidence>